<evidence type="ECO:0000256" key="1">
    <source>
        <dbReference type="SAM" id="MobiDB-lite"/>
    </source>
</evidence>
<dbReference type="GO" id="GO:0003697">
    <property type="term" value="F:single-stranded DNA binding"/>
    <property type="evidence" value="ECO:0007669"/>
    <property type="project" value="InterPro"/>
</dbReference>
<dbReference type="PANTHER" id="PTHR13454:SF11">
    <property type="entry name" value="PROTEIN MCM10 HOMOLOG"/>
    <property type="match status" value="1"/>
</dbReference>
<feature type="region of interest" description="Disordered" evidence="1">
    <location>
        <begin position="106"/>
        <end position="140"/>
    </location>
</feature>
<dbReference type="Pfam" id="PF09332">
    <property type="entry name" value="Mcm10"/>
    <property type="match status" value="1"/>
</dbReference>
<feature type="domain" description="Replication factor Mcm10 C-terminal" evidence="2">
    <location>
        <begin position="2"/>
        <end position="361"/>
    </location>
</feature>
<dbReference type="SMART" id="SM01280">
    <property type="entry name" value="Mcm10"/>
    <property type="match status" value="1"/>
</dbReference>
<gene>
    <name evidence="3" type="ORF">TCNE_LOCUS457</name>
</gene>
<dbReference type="GO" id="GO:0006270">
    <property type="term" value="P:DNA replication initiation"/>
    <property type="evidence" value="ECO:0007669"/>
    <property type="project" value="InterPro"/>
</dbReference>
<name>A0A3P7F6R9_TOXCA</name>
<accession>A0A3P7F6R9</accession>
<organism evidence="3">
    <name type="scientific">Toxocara canis</name>
    <name type="common">Canine roundworm</name>
    <dbReference type="NCBI Taxonomy" id="6265"/>
    <lineage>
        <taxon>Eukaryota</taxon>
        <taxon>Metazoa</taxon>
        <taxon>Ecdysozoa</taxon>
        <taxon>Nematoda</taxon>
        <taxon>Chromadorea</taxon>
        <taxon>Rhabditida</taxon>
        <taxon>Spirurina</taxon>
        <taxon>Ascaridomorpha</taxon>
        <taxon>Ascaridoidea</taxon>
        <taxon>Toxocaridae</taxon>
        <taxon>Toxocara</taxon>
    </lineage>
</organism>
<dbReference type="GO" id="GO:0003688">
    <property type="term" value="F:DNA replication origin binding"/>
    <property type="evidence" value="ECO:0007669"/>
    <property type="project" value="TreeGrafter"/>
</dbReference>
<dbReference type="GO" id="GO:0043596">
    <property type="term" value="C:nuclear replication fork"/>
    <property type="evidence" value="ECO:0007669"/>
    <property type="project" value="TreeGrafter"/>
</dbReference>
<evidence type="ECO:0000259" key="2">
    <source>
        <dbReference type="SMART" id="SM01280"/>
    </source>
</evidence>
<dbReference type="AlphaFoldDB" id="A0A3P7F6R9"/>
<proteinExistence type="predicted"/>
<evidence type="ECO:0000313" key="3">
    <source>
        <dbReference type="EMBL" id="VDM24267.1"/>
    </source>
</evidence>
<dbReference type="InterPro" id="IPR040184">
    <property type="entry name" value="Mcm10"/>
</dbReference>
<sequence>MLLQAHMIGVQNLLKYYSTRTGSLSSSGAADSSKPPQAHSFKEFLNDQAKREAIEKQKPILGRGQQDGIVSLCSPQKKTARQVAADLAKRKAITLIRAKGGIERVDPNGSSASVRKRLHGAVGSNRQEEKSPAEGSACPDLVDSSAASLGNISKENNVDRSVLSKKTFSNDELRAMLNKKSTHENELHQDDMARETSYFNTMEQKEKVETYVTQTMEIKNCDVLTCKKVRSIMYSLPELLKVIKCQYTWHRQSDFCLSQGHAVMRHKANRRYFRCRTCAKRIICYELLPVKPCIVCSCFFLFSGHSWTNISYAALILMRLVHGPQCGENNFERVAMRDERKVKLPRQELLIRGEERKFVNS</sequence>
<dbReference type="InterPro" id="IPR015411">
    <property type="entry name" value="Rep_factor_Mcm10_C"/>
</dbReference>
<dbReference type="InterPro" id="IPR056791">
    <property type="entry name" value="Znf_Mcm10_C"/>
</dbReference>
<protein>
    <recommendedName>
        <fullName evidence="2">Replication factor Mcm10 C-terminal domain-containing protein</fullName>
    </recommendedName>
</protein>
<dbReference type="PANTHER" id="PTHR13454">
    <property type="entry name" value="PROTEIN MCM10 HOMOLOG"/>
    <property type="match status" value="1"/>
</dbReference>
<reference evidence="3" key="1">
    <citation type="submission" date="2018-11" db="EMBL/GenBank/DDBJ databases">
        <authorList>
            <consortium name="Pathogen Informatics"/>
        </authorList>
    </citation>
    <scope>NUCLEOTIDE SEQUENCE [LARGE SCALE GENOMIC DNA]</scope>
</reference>
<dbReference type="Pfam" id="PF24863">
    <property type="entry name" value="zf-CCCH_Mcm10"/>
    <property type="match status" value="1"/>
</dbReference>
<dbReference type="EMBL" id="UYWY01000214">
    <property type="protein sequence ID" value="VDM24267.1"/>
    <property type="molecule type" value="Genomic_DNA"/>
</dbReference>